<organism evidence="1 2">
    <name type="scientific">Amphibalanus amphitrite</name>
    <name type="common">Striped barnacle</name>
    <name type="synonym">Balanus amphitrite</name>
    <dbReference type="NCBI Taxonomy" id="1232801"/>
    <lineage>
        <taxon>Eukaryota</taxon>
        <taxon>Metazoa</taxon>
        <taxon>Ecdysozoa</taxon>
        <taxon>Arthropoda</taxon>
        <taxon>Crustacea</taxon>
        <taxon>Multicrustacea</taxon>
        <taxon>Cirripedia</taxon>
        <taxon>Thoracica</taxon>
        <taxon>Thoracicalcarea</taxon>
        <taxon>Balanomorpha</taxon>
        <taxon>Balanoidea</taxon>
        <taxon>Balanidae</taxon>
        <taxon>Amphibalaninae</taxon>
        <taxon>Amphibalanus</taxon>
    </lineage>
</organism>
<keyword evidence="2" id="KW-1185">Reference proteome</keyword>
<evidence type="ECO:0000313" key="2">
    <source>
        <dbReference type="Proteomes" id="UP000440578"/>
    </source>
</evidence>
<evidence type="ECO:0000313" key="1">
    <source>
        <dbReference type="EMBL" id="KAF0313582.1"/>
    </source>
</evidence>
<name>A0A6A4XG30_AMPAM</name>
<dbReference type="EMBL" id="VIIS01000080">
    <property type="protein sequence ID" value="KAF0313582.1"/>
    <property type="molecule type" value="Genomic_DNA"/>
</dbReference>
<protein>
    <submittedName>
        <fullName evidence="1">Uncharacterized protein</fullName>
    </submittedName>
</protein>
<comment type="caution">
    <text evidence="1">The sequence shown here is derived from an EMBL/GenBank/DDBJ whole genome shotgun (WGS) entry which is preliminary data.</text>
</comment>
<dbReference type="AlphaFoldDB" id="A0A6A4XG30"/>
<gene>
    <name evidence="1" type="ORF">FJT64_015914</name>
</gene>
<sequence length="114" mass="12926">MMDSRVTLADVVEFLETEAVESSMLDNVQVSGLGGESWHQLPMVFTLQSLPVTVEDRCPIEEVRKWAHLSDVQTQQVTAPVELLIGVNAPHLHVATDVATWMWREEKVENRVTW</sequence>
<reference evidence="1 2" key="1">
    <citation type="submission" date="2019-07" db="EMBL/GenBank/DDBJ databases">
        <title>Draft genome assembly of a fouling barnacle, Amphibalanus amphitrite (Darwin, 1854): The first reference genome for Thecostraca.</title>
        <authorList>
            <person name="Kim W."/>
        </authorList>
    </citation>
    <scope>NUCLEOTIDE SEQUENCE [LARGE SCALE GENOMIC DNA]</scope>
    <source>
        <strain evidence="1">SNU_AA5</strain>
        <tissue evidence="1">Soma without cirri and trophi</tissue>
    </source>
</reference>
<accession>A0A6A4XG30</accession>
<dbReference type="Proteomes" id="UP000440578">
    <property type="component" value="Unassembled WGS sequence"/>
</dbReference>
<proteinExistence type="predicted"/>